<feature type="transmembrane region" description="Helical" evidence="1">
    <location>
        <begin position="29"/>
        <end position="53"/>
    </location>
</feature>
<keyword evidence="1" id="KW-0812">Transmembrane</keyword>
<dbReference type="AlphaFoldDB" id="A0A4Y8IH79"/>
<evidence type="ECO:0000256" key="1">
    <source>
        <dbReference type="SAM" id="Phobius"/>
    </source>
</evidence>
<reference evidence="2 3" key="1">
    <citation type="submission" date="2019-03" db="EMBL/GenBank/DDBJ databases">
        <authorList>
            <person name="He R.-H."/>
        </authorList>
    </citation>
    <scope>NUCLEOTIDE SEQUENCE [LARGE SCALE GENOMIC DNA]</scope>
    <source>
        <strain evidence="3">SH 714</strain>
    </source>
</reference>
<dbReference type="Proteomes" id="UP000297975">
    <property type="component" value="Unassembled WGS sequence"/>
</dbReference>
<sequence length="59" mass="6816">MMSFLFFCQKSDYYISVNLDDGQENASNIGYGISPIMYLTLILIIYLGTLLTYRKKYGD</sequence>
<organism evidence="2 3">
    <name type="scientific">Filobacillus milosensis</name>
    <dbReference type="NCBI Taxonomy" id="94137"/>
    <lineage>
        <taxon>Bacteria</taxon>
        <taxon>Bacillati</taxon>
        <taxon>Bacillota</taxon>
        <taxon>Bacilli</taxon>
        <taxon>Bacillales</taxon>
        <taxon>Bacillaceae</taxon>
        <taxon>Filobacillus</taxon>
    </lineage>
</organism>
<protein>
    <submittedName>
        <fullName evidence="2">Uncharacterized protein</fullName>
    </submittedName>
</protein>
<accession>A0A4Y8IH79</accession>
<keyword evidence="1" id="KW-1133">Transmembrane helix</keyword>
<name>A0A4Y8IH79_9BACI</name>
<keyword evidence="1" id="KW-0472">Membrane</keyword>
<dbReference type="EMBL" id="SOPW01000014">
    <property type="protein sequence ID" value="TFB15036.1"/>
    <property type="molecule type" value="Genomic_DNA"/>
</dbReference>
<proteinExistence type="predicted"/>
<evidence type="ECO:0000313" key="3">
    <source>
        <dbReference type="Proteomes" id="UP000297975"/>
    </source>
</evidence>
<keyword evidence="3" id="KW-1185">Reference proteome</keyword>
<evidence type="ECO:0000313" key="2">
    <source>
        <dbReference type="EMBL" id="TFB15036.1"/>
    </source>
</evidence>
<gene>
    <name evidence="2" type="ORF">E3U55_12340</name>
</gene>
<comment type="caution">
    <text evidence="2">The sequence shown here is derived from an EMBL/GenBank/DDBJ whole genome shotgun (WGS) entry which is preliminary data.</text>
</comment>